<comment type="caution">
    <text evidence="2">The sequence shown here is derived from an EMBL/GenBank/DDBJ whole genome shotgun (WGS) entry which is preliminary data.</text>
</comment>
<keyword evidence="3" id="KW-1185">Reference proteome</keyword>
<reference evidence="2" key="2">
    <citation type="submission" date="2020-11" db="EMBL/GenBank/DDBJ databases">
        <authorList>
            <consortium name="DOE Joint Genome Institute"/>
            <person name="Kuo A."/>
            <person name="Miyauchi S."/>
            <person name="Kiss E."/>
            <person name="Drula E."/>
            <person name="Kohler A."/>
            <person name="Sanchez-Garcia M."/>
            <person name="Andreopoulos B."/>
            <person name="Barry K.W."/>
            <person name="Bonito G."/>
            <person name="Buee M."/>
            <person name="Carver A."/>
            <person name="Chen C."/>
            <person name="Cichocki N."/>
            <person name="Clum A."/>
            <person name="Culley D."/>
            <person name="Crous P.W."/>
            <person name="Fauchery L."/>
            <person name="Girlanda M."/>
            <person name="Hayes R."/>
            <person name="Keri Z."/>
            <person name="Labutti K."/>
            <person name="Lipzen A."/>
            <person name="Lombard V."/>
            <person name="Magnuson J."/>
            <person name="Maillard F."/>
            <person name="Morin E."/>
            <person name="Murat C."/>
            <person name="Nolan M."/>
            <person name="Ohm R."/>
            <person name="Pangilinan J."/>
            <person name="Pereira M."/>
            <person name="Perotto S."/>
            <person name="Peter M."/>
            <person name="Riley R."/>
            <person name="Sitrit Y."/>
            <person name="Stielow B."/>
            <person name="Szollosi G."/>
            <person name="Zifcakova L."/>
            <person name="Stursova M."/>
            <person name="Spatafora J.W."/>
            <person name="Tedersoo L."/>
            <person name="Vaario L.-M."/>
            <person name="Yamada A."/>
            <person name="Yan M."/>
            <person name="Wang P."/>
            <person name="Xu J."/>
            <person name="Bruns T."/>
            <person name="Baldrian P."/>
            <person name="Vilgalys R."/>
            <person name="Henrissat B."/>
            <person name="Grigoriev I.V."/>
            <person name="Hibbett D."/>
            <person name="Nagy L.G."/>
            <person name="Martin F.M."/>
        </authorList>
    </citation>
    <scope>NUCLEOTIDE SEQUENCE</scope>
    <source>
        <strain evidence="2">UH-Tt-Lm1</strain>
    </source>
</reference>
<accession>A0A9P6HCJ0</accession>
<gene>
    <name evidence="2" type="ORF">BJ322DRAFT_882371</name>
</gene>
<dbReference type="EMBL" id="WIUZ02000009">
    <property type="protein sequence ID" value="KAF9783843.1"/>
    <property type="molecule type" value="Genomic_DNA"/>
</dbReference>
<feature type="compositionally biased region" description="Low complexity" evidence="1">
    <location>
        <begin position="720"/>
        <end position="734"/>
    </location>
</feature>
<feature type="compositionally biased region" description="Acidic residues" evidence="1">
    <location>
        <begin position="704"/>
        <end position="718"/>
    </location>
</feature>
<protein>
    <submittedName>
        <fullName evidence="2">Uncharacterized protein</fullName>
    </submittedName>
</protein>
<feature type="compositionally biased region" description="Acidic residues" evidence="1">
    <location>
        <begin position="344"/>
        <end position="356"/>
    </location>
</feature>
<feature type="region of interest" description="Disordered" evidence="1">
    <location>
        <begin position="335"/>
        <end position="357"/>
    </location>
</feature>
<dbReference type="OrthoDB" id="3158970at2759"/>
<feature type="compositionally biased region" description="Basic and acidic residues" evidence="1">
    <location>
        <begin position="515"/>
        <end position="531"/>
    </location>
</feature>
<feature type="compositionally biased region" description="Acidic residues" evidence="1">
    <location>
        <begin position="762"/>
        <end position="777"/>
    </location>
</feature>
<feature type="region of interest" description="Disordered" evidence="1">
    <location>
        <begin position="682"/>
        <end position="750"/>
    </location>
</feature>
<sequence length="893" mass="99108">MSVTARATEAYTALMSTPTTQYKGKLSNRSWQQLPPEIIRRTRIGNADLSSLSPFISNSLIATNYLLDITSHAYCPHTWDARDAWPSRMVFTLIRDAVQLERLMQICPPWSAALELHPYWQQGCVTLDPHDFLSDHAVIAPPQNAGSQLIVVQRLTPYRHFRLIINTSCIICRINYPFTNHGLGEGRKPVRTVPLGVMKMCRVHKRATSAFCGVCLRDAPPFENEAGGSLVSCVENDDVETWPGVEATCRTCREEALLRRAMSNPRDREAVGGPRWESPDWETRQTIDTFIEMGEGTITDVINVALEKHWLRSNTKLSNLLSQALAASRYASREDAAAGGGGYDSEELSDDDEDPELLSLTEDAGGVRDLAINDWARIRILDGHWYSPADQYYGNRVPNRPTVVPANHPCPWTIDDVAMQEIQHPQLELVRSEVPSSFTLCDQVYRGYQRQMRLILGPAMQNVVRKLVVECTMDGADPALKATRMTVEEIGQELRNEGVWFNGVDWLERRANLRREEADRERRRGGARQKEEDESSTISSVKSDASHETSPVLSTTTLQTTPSPPPSNGAELKDTKESVASDPPAVDTAPPQWPIAIGPNLNPPQLLHSIPFIPETLEHLPQYSRETFISVWREVTIPLYHCRCRICERAIQVENVANGMVTAPVTTTTENTKTNVVSPAVVESPPVTRPQPVEVRHGQPPQIEIEDSAEQEVEEEDYLTSASVTESTTTTDAAPAHVRKRPLEEVDGDEGLEYADEAYASEDADAASSDGADEYEDAVSPQDATPLYEKHTTITPPIANVQLSVTTSAPTTAVNMTPNKKRRTSGTYSPAVSPARVRKRSSEELEADDLEYESPGGQREASTVTKKRVRKSPELVNGEKPPAVILKVPPHLS</sequence>
<proteinExistence type="predicted"/>
<evidence type="ECO:0000313" key="3">
    <source>
        <dbReference type="Proteomes" id="UP000736335"/>
    </source>
</evidence>
<dbReference type="Proteomes" id="UP000736335">
    <property type="component" value="Unassembled WGS sequence"/>
</dbReference>
<dbReference type="AlphaFoldDB" id="A0A9P6HCJ0"/>
<feature type="region of interest" description="Disordered" evidence="1">
    <location>
        <begin position="762"/>
        <end position="787"/>
    </location>
</feature>
<feature type="compositionally biased region" description="Low complexity" evidence="1">
    <location>
        <begin position="549"/>
        <end position="561"/>
    </location>
</feature>
<evidence type="ECO:0000256" key="1">
    <source>
        <dbReference type="SAM" id="MobiDB-lite"/>
    </source>
</evidence>
<name>A0A9P6HCJ0_9AGAM</name>
<evidence type="ECO:0000313" key="2">
    <source>
        <dbReference type="EMBL" id="KAF9783843.1"/>
    </source>
</evidence>
<feature type="region of interest" description="Disordered" evidence="1">
    <location>
        <begin position="515"/>
        <end position="597"/>
    </location>
</feature>
<reference evidence="2" key="1">
    <citation type="journal article" date="2020" name="Nat. Commun.">
        <title>Large-scale genome sequencing of mycorrhizal fungi provides insights into the early evolution of symbiotic traits.</title>
        <authorList>
            <person name="Miyauchi S."/>
            <person name="Kiss E."/>
            <person name="Kuo A."/>
            <person name="Drula E."/>
            <person name="Kohler A."/>
            <person name="Sanchez-Garcia M."/>
            <person name="Morin E."/>
            <person name="Andreopoulos B."/>
            <person name="Barry K.W."/>
            <person name="Bonito G."/>
            <person name="Buee M."/>
            <person name="Carver A."/>
            <person name="Chen C."/>
            <person name="Cichocki N."/>
            <person name="Clum A."/>
            <person name="Culley D."/>
            <person name="Crous P.W."/>
            <person name="Fauchery L."/>
            <person name="Girlanda M."/>
            <person name="Hayes R.D."/>
            <person name="Keri Z."/>
            <person name="LaButti K."/>
            <person name="Lipzen A."/>
            <person name="Lombard V."/>
            <person name="Magnuson J."/>
            <person name="Maillard F."/>
            <person name="Murat C."/>
            <person name="Nolan M."/>
            <person name="Ohm R.A."/>
            <person name="Pangilinan J."/>
            <person name="Pereira M.F."/>
            <person name="Perotto S."/>
            <person name="Peter M."/>
            <person name="Pfister S."/>
            <person name="Riley R."/>
            <person name="Sitrit Y."/>
            <person name="Stielow J.B."/>
            <person name="Szollosi G."/>
            <person name="Zifcakova L."/>
            <person name="Stursova M."/>
            <person name="Spatafora J.W."/>
            <person name="Tedersoo L."/>
            <person name="Vaario L.M."/>
            <person name="Yamada A."/>
            <person name="Yan M."/>
            <person name="Wang P."/>
            <person name="Xu J."/>
            <person name="Bruns T."/>
            <person name="Baldrian P."/>
            <person name="Vilgalys R."/>
            <person name="Dunand C."/>
            <person name="Henrissat B."/>
            <person name="Grigoriev I.V."/>
            <person name="Hibbett D."/>
            <person name="Nagy L.G."/>
            <person name="Martin F.M."/>
        </authorList>
    </citation>
    <scope>NUCLEOTIDE SEQUENCE</scope>
    <source>
        <strain evidence="2">UH-Tt-Lm1</strain>
    </source>
</reference>
<organism evidence="2 3">
    <name type="scientific">Thelephora terrestris</name>
    <dbReference type="NCBI Taxonomy" id="56493"/>
    <lineage>
        <taxon>Eukaryota</taxon>
        <taxon>Fungi</taxon>
        <taxon>Dikarya</taxon>
        <taxon>Basidiomycota</taxon>
        <taxon>Agaricomycotina</taxon>
        <taxon>Agaricomycetes</taxon>
        <taxon>Thelephorales</taxon>
        <taxon>Thelephoraceae</taxon>
        <taxon>Thelephora</taxon>
    </lineage>
</organism>
<feature type="region of interest" description="Disordered" evidence="1">
    <location>
        <begin position="810"/>
        <end position="893"/>
    </location>
</feature>